<feature type="domain" description="PAC" evidence="4">
    <location>
        <begin position="496"/>
        <end position="548"/>
    </location>
</feature>
<dbReference type="SMART" id="SM00304">
    <property type="entry name" value="HAMP"/>
    <property type="match status" value="1"/>
</dbReference>
<keyword evidence="2" id="KW-0472">Membrane</keyword>
<dbReference type="InterPro" id="IPR035965">
    <property type="entry name" value="PAS-like_dom_sf"/>
</dbReference>
<evidence type="ECO:0000313" key="6">
    <source>
        <dbReference type="EMBL" id="MBC8318493.1"/>
    </source>
</evidence>
<dbReference type="PANTHER" id="PTHR44757:SF2">
    <property type="entry name" value="BIOFILM ARCHITECTURE MAINTENANCE PROTEIN MBAA"/>
    <property type="match status" value="1"/>
</dbReference>
<feature type="domain" description="HAMP" evidence="5">
    <location>
        <begin position="350"/>
        <end position="402"/>
    </location>
</feature>
<dbReference type="GO" id="GO:0007165">
    <property type="term" value="P:signal transduction"/>
    <property type="evidence" value="ECO:0007669"/>
    <property type="project" value="InterPro"/>
</dbReference>
<keyword evidence="2" id="KW-1133">Transmembrane helix</keyword>
<dbReference type="NCBIfam" id="TIGR00229">
    <property type="entry name" value="sensory_box"/>
    <property type="match status" value="2"/>
</dbReference>
<sequence length="759" mass="85965">MKISHKLILGFWILTACVWLTGYFSYTTSRETLQKSLIQHDTLLAKRILHELNLHIQSKIETVQEYSGDILLRNTIQESNHYFEQIDNIQNYIDTLENQWINQTDFSGNAAIQDILNNHLSEELSEKKEYYLKQYGHLVFNELFATNKYGALVGSTNKTSDYRQDDEEWWQRAKEDGLHVSNIQYDKSSGQYGIEICARIEDEKNTFIGVLKTVFNIKEITDILKFAEKDETHDVLGYMLFTGKGKIIYSSAHDIDFLQDLSQEKIFTHITGDNGHFFAPGYGDHANTEKFHIYARCKGSDRFAGLGWILLIGHDTEKAFFPVTLIKTRLLLICVIVTCIAALISLLIFRLISTPLTRLKTAVETLGKGGLGEQVDIQSKDEIGMLAASFNSLSHKLKVTTVSKDLLVREIEQRKILEKTIVENKQFLDHIFNTIQDGITVLDLNMNIVMTNHRVQEWYSGGFSLTGKKCFEAYQGLTEPCTDCPSVKALSSGEMAKGEVPLSRAQSGKGTLEVFAFPMKNEDDEVTGVVEFIRGITERKQLEKALKESENQLSHIINSVLAGIIIVDAETMEIIEANPAALTMLNIDKKTFIGQKCYEQMCPAAKGKCPILDLGQEVDHSERKIFDSNGTELQVLKSVSPQTINGRRCLVESFVDISDRKKTELEREKLIKELQKALDEIETLSGIIPICSSCKKIRDDKGYWSQVEAYVEEHSKAQFSHGMCEECCEKLYGGQDWYEEAKRDGDIPISPSKKPSPSE</sequence>
<dbReference type="AlphaFoldDB" id="A0A8J6NGA6"/>
<dbReference type="Proteomes" id="UP000614424">
    <property type="component" value="Unassembled WGS sequence"/>
</dbReference>
<accession>A0A8J6NGA6</accession>
<dbReference type="InterPro" id="IPR000014">
    <property type="entry name" value="PAS"/>
</dbReference>
<keyword evidence="1" id="KW-0175">Coiled coil</keyword>
<feature type="coiled-coil region" evidence="1">
    <location>
        <begin position="660"/>
        <end position="687"/>
    </location>
</feature>
<evidence type="ECO:0000259" key="4">
    <source>
        <dbReference type="PROSITE" id="PS50113"/>
    </source>
</evidence>
<dbReference type="EMBL" id="JACNJZ010000166">
    <property type="protein sequence ID" value="MBC8318493.1"/>
    <property type="molecule type" value="Genomic_DNA"/>
</dbReference>
<dbReference type="InterPro" id="IPR013656">
    <property type="entry name" value="PAS_4"/>
</dbReference>
<evidence type="ECO:0000259" key="5">
    <source>
        <dbReference type="PROSITE" id="PS50885"/>
    </source>
</evidence>
<dbReference type="GO" id="GO:0016020">
    <property type="term" value="C:membrane"/>
    <property type="evidence" value="ECO:0007669"/>
    <property type="project" value="InterPro"/>
</dbReference>
<name>A0A8J6NGA6_9BACT</name>
<comment type="caution">
    <text evidence="6">The sequence shown here is derived from an EMBL/GenBank/DDBJ whole genome shotgun (WGS) entry which is preliminary data.</text>
</comment>
<dbReference type="Pfam" id="PF13426">
    <property type="entry name" value="PAS_9"/>
    <property type="match status" value="1"/>
</dbReference>
<dbReference type="PROSITE" id="PS50112">
    <property type="entry name" value="PAS"/>
    <property type="match status" value="1"/>
</dbReference>
<evidence type="ECO:0000313" key="7">
    <source>
        <dbReference type="Proteomes" id="UP000614424"/>
    </source>
</evidence>
<feature type="transmembrane region" description="Helical" evidence="2">
    <location>
        <begin position="330"/>
        <end position="352"/>
    </location>
</feature>
<dbReference type="CDD" id="cd06225">
    <property type="entry name" value="HAMP"/>
    <property type="match status" value="1"/>
</dbReference>
<dbReference type="SUPFAM" id="SSF158472">
    <property type="entry name" value="HAMP domain-like"/>
    <property type="match status" value="1"/>
</dbReference>
<dbReference type="Pfam" id="PF08448">
    <property type="entry name" value="PAS_4"/>
    <property type="match status" value="1"/>
</dbReference>
<dbReference type="SMART" id="SM00091">
    <property type="entry name" value="PAS"/>
    <property type="match status" value="2"/>
</dbReference>
<dbReference type="InterPro" id="IPR003660">
    <property type="entry name" value="HAMP_dom"/>
</dbReference>
<dbReference type="InterPro" id="IPR000700">
    <property type="entry name" value="PAS-assoc_C"/>
</dbReference>
<evidence type="ECO:0000259" key="3">
    <source>
        <dbReference type="PROSITE" id="PS50112"/>
    </source>
</evidence>
<gene>
    <name evidence="6" type="ORF">H8E41_11350</name>
</gene>
<dbReference type="PANTHER" id="PTHR44757">
    <property type="entry name" value="DIGUANYLATE CYCLASE DGCP"/>
    <property type="match status" value="1"/>
</dbReference>
<dbReference type="Gene3D" id="3.30.450.20">
    <property type="entry name" value="PAS domain"/>
    <property type="match status" value="3"/>
</dbReference>
<feature type="domain" description="PAS" evidence="3">
    <location>
        <begin position="549"/>
        <end position="595"/>
    </location>
</feature>
<dbReference type="Pfam" id="PF00672">
    <property type="entry name" value="HAMP"/>
    <property type="match status" value="1"/>
</dbReference>
<dbReference type="PROSITE" id="PS51257">
    <property type="entry name" value="PROKAR_LIPOPROTEIN"/>
    <property type="match status" value="1"/>
</dbReference>
<organism evidence="6 7">
    <name type="scientific">Candidatus Desulfobia pelagia</name>
    <dbReference type="NCBI Taxonomy" id="2841692"/>
    <lineage>
        <taxon>Bacteria</taxon>
        <taxon>Pseudomonadati</taxon>
        <taxon>Thermodesulfobacteriota</taxon>
        <taxon>Desulfobulbia</taxon>
        <taxon>Desulfobulbales</taxon>
        <taxon>Desulfobulbaceae</taxon>
        <taxon>Candidatus Desulfobia</taxon>
    </lineage>
</organism>
<dbReference type="CDD" id="cd18773">
    <property type="entry name" value="PDC1_HK_sensor"/>
    <property type="match status" value="1"/>
</dbReference>
<evidence type="ECO:0000256" key="1">
    <source>
        <dbReference type="SAM" id="Coils"/>
    </source>
</evidence>
<dbReference type="PROSITE" id="PS50885">
    <property type="entry name" value="HAMP"/>
    <property type="match status" value="1"/>
</dbReference>
<feature type="transmembrane region" description="Helical" evidence="2">
    <location>
        <begin position="7"/>
        <end position="26"/>
    </location>
</feature>
<protein>
    <submittedName>
        <fullName evidence="6">PAS domain S-box protein</fullName>
    </submittedName>
</protein>
<dbReference type="InterPro" id="IPR052155">
    <property type="entry name" value="Biofilm_reg_signaling"/>
</dbReference>
<reference evidence="6 7" key="1">
    <citation type="submission" date="2020-08" db="EMBL/GenBank/DDBJ databases">
        <title>Bridging the membrane lipid divide: bacteria of the FCB group superphylum have the potential to synthesize archaeal ether lipids.</title>
        <authorList>
            <person name="Villanueva L."/>
            <person name="Von Meijenfeldt F.A.B."/>
            <person name="Westbye A.B."/>
            <person name="Yadav S."/>
            <person name="Hopmans E.C."/>
            <person name="Dutilh B.E."/>
            <person name="Sinninghe Damste J.S."/>
        </authorList>
    </citation>
    <scope>NUCLEOTIDE SEQUENCE [LARGE SCALE GENOMIC DNA]</scope>
    <source>
        <strain evidence="6">NIOZ-UU47</strain>
    </source>
</reference>
<dbReference type="Gene3D" id="6.10.340.10">
    <property type="match status" value="1"/>
</dbReference>
<evidence type="ECO:0000256" key="2">
    <source>
        <dbReference type="SAM" id="Phobius"/>
    </source>
</evidence>
<dbReference type="SUPFAM" id="SSF55785">
    <property type="entry name" value="PYP-like sensor domain (PAS domain)"/>
    <property type="match status" value="2"/>
</dbReference>
<keyword evidence="2" id="KW-0812">Transmembrane</keyword>
<dbReference type="PROSITE" id="PS50113">
    <property type="entry name" value="PAC"/>
    <property type="match status" value="1"/>
</dbReference>
<proteinExistence type="predicted"/>